<dbReference type="Gene3D" id="3.40.50.300">
    <property type="entry name" value="P-loop containing nucleotide triphosphate hydrolases"/>
    <property type="match status" value="1"/>
</dbReference>
<reference key="1">
    <citation type="submission" date="2010-09" db="EMBL/GenBank/DDBJ databases">
        <title>Complete genome sequence of Burkholderia rhizoxinica, the endosymbiont of the phytopathogenic fungus Rhizopus microsporus.</title>
        <authorList>
            <person name="Lackner G."/>
            <person name="Moebius N."/>
            <person name="Partida-Martinez L.P."/>
            <person name="Hertweck C."/>
        </authorList>
    </citation>
    <scope>NUCLEOTIDE SEQUENCE</scope>
    <source>
        <strain>HKI 454</strain>
    </source>
</reference>
<dbReference type="GO" id="GO:0051301">
    <property type="term" value="P:cell division"/>
    <property type="evidence" value="ECO:0007669"/>
    <property type="project" value="UniProtKB-KW"/>
</dbReference>
<keyword evidence="1" id="KW-0614">Plasmid</keyword>
<name>E5AW32_MYCRK</name>
<dbReference type="InterPro" id="IPR027417">
    <property type="entry name" value="P-loop_NTPase"/>
</dbReference>
<protein>
    <submittedName>
        <fullName evidence="1">Cell division inhibitor</fullName>
    </submittedName>
</protein>
<reference evidence="1 2" key="2">
    <citation type="journal article" date="2011" name="J. Bacteriol.">
        <title>Complete genome sequence of Burkholderia rhizoxinica, an endosymbiont of Rhizopus microsporus.</title>
        <authorList>
            <person name="Lackner G."/>
            <person name="Moebius N."/>
            <person name="Partida-Martinez L."/>
            <person name="Hertweck C."/>
        </authorList>
    </citation>
    <scope>NUCLEOTIDE SEQUENCE [LARGE SCALE GENOMIC DNA]</scope>
    <source>
        <strain evidence="2">DSM 19002 / CIP 109453 / HKI 454</strain>
        <plasmid evidence="1 2">pBRH02</plasmid>
    </source>
</reference>
<dbReference type="SUPFAM" id="SSF52540">
    <property type="entry name" value="P-loop containing nucleoside triphosphate hydrolases"/>
    <property type="match status" value="1"/>
</dbReference>
<dbReference type="Proteomes" id="UP000007437">
    <property type="component" value="Plasmid pBRH02"/>
</dbReference>
<organism evidence="1 2">
    <name type="scientific">Mycetohabitans rhizoxinica (strain DSM 19002 / CIP 109453 / HKI 454)</name>
    <name type="common">Paraburkholderia rhizoxinica</name>
    <dbReference type="NCBI Taxonomy" id="882378"/>
    <lineage>
        <taxon>Bacteria</taxon>
        <taxon>Pseudomonadati</taxon>
        <taxon>Pseudomonadota</taxon>
        <taxon>Betaproteobacteria</taxon>
        <taxon>Burkholderiales</taxon>
        <taxon>Burkholderiaceae</taxon>
        <taxon>Mycetohabitans</taxon>
    </lineage>
</organism>
<dbReference type="InterPro" id="IPR047610">
    <property type="entry name" value="ImuA_translesion"/>
</dbReference>
<dbReference type="KEGG" id="brh:RBRH_01788"/>
<dbReference type="EMBL" id="FR687361">
    <property type="protein sequence ID" value="CBW77334.1"/>
    <property type="molecule type" value="Genomic_DNA"/>
</dbReference>
<accession>E5AW32</accession>
<evidence type="ECO:0000313" key="2">
    <source>
        <dbReference type="Proteomes" id="UP000007437"/>
    </source>
</evidence>
<proteinExistence type="predicted"/>
<dbReference type="HOGENOM" id="CLU_064653_0_1_4"/>
<sequence>MAPRGLRPRLTCVANHHDTIAPLMRCAPMTLSRNTSRHRLCDIGRFINSCQIKSVFYRYSIPVYPYSISFSMGQALPFSPQSLHPTLWRGAELARASERRIDTGYTTLNAELPGGGWPQGALIELLISQPGIGELRLLAPALRTLQPRAIVLINPPHTVQPLALRYWGLDSIHWCVLRAPKTADACWAAEQALRTGSCGAVLLWLTSVSADVLRRLHLAAQRGAALFFLLRPLCASRSASPAPLRVALAPASAGVQVTLLKRRGPTHDTPLDIPLIPSPILLSCHGRVDRRASALPATRSVSPAWVSA</sequence>
<geneLocation type="plasmid" evidence="1 2">
    <name>pBRH02</name>
</geneLocation>
<keyword evidence="1" id="KW-0132">Cell division</keyword>
<dbReference type="NCBIfam" id="NF033429">
    <property type="entry name" value="ImuA_translesion"/>
    <property type="match status" value="1"/>
</dbReference>
<evidence type="ECO:0000313" key="1">
    <source>
        <dbReference type="EMBL" id="CBW77334.1"/>
    </source>
</evidence>
<dbReference type="AlphaFoldDB" id="E5AW32"/>
<gene>
    <name evidence="1" type="ordered locus">RBRH_01788</name>
</gene>
<keyword evidence="1" id="KW-0131">Cell cycle</keyword>